<name>X0ZNJ5_9ZZZZ</name>
<evidence type="ECO:0000313" key="2">
    <source>
        <dbReference type="EMBL" id="GAG71335.1"/>
    </source>
</evidence>
<keyword evidence="1" id="KW-0812">Transmembrane</keyword>
<keyword evidence="1" id="KW-0472">Membrane</keyword>
<gene>
    <name evidence="2" type="ORF">S01H4_11208</name>
</gene>
<evidence type="ECO:0000256" key="1">
    <source>
        <dbReference type="SAM" id="Phobius"/>
    </source>
</evidence>
<dbReference type="AlphaFoldDB" id="X0ZNJ5"/>
<protein>
    <submittedName>
        <fullName evidence="2">Uncharacterized protein</fullName>
    </submittedName>
</protein>
<feature type="transmembrane region" description="Helical" evidence="1">
    <location>
        <begin position="89"/>
        <end position="114"/>
    </location>
</feature>
<reference evidence="2" key="1">
    <citation type="journal article" date="2014" name="Front. Microbiol.">
        <title>High frequency of phylogenetically diverse reductive dehalogenase-homologous genes in deep subseafloor sedimentary metagenomes.</title>
        <authorList>
            <person name="Kawai M."/>
            <person name="Futagami T."/>
            <person name="Toyoda A."/>
            <person name="Takaki Y."/>
            <person name="Nishi S."/>
            <person name="Hori S."/>
            <person name="Arai W."/>
            <person name="Tsubouchi T."/>
            <person name="Morono Y."/>
            <person name="Uchiyama I."/>
            <person name="Ito T."/>
            <person name="Fujiyama A."/>
            <person name="Inagaki F."/>
            <person name="Takami H."/>
        </authorList>
    </citation>
    <scope>NUCLEOTIDE SEQUENCE</scope>
    <source>
        <strain evidence="2">Expedition CK06-06</strain>
    </source>
</reference>
<feature type="transmembrane region" description="Helical" evidence="1">
    <location>
        <begin position="61"/>
        <end position="83"/>
    </location>
</feature>
<feature type="transmembrane region" description="Helical" evidence="1">
    <location>
        <begin position="34"/>
        <end position="54"/>
    </location>
</feature>
<sequence length="116" mass="12353">GFEKAFAAFTGNSWTDFASANAEPSELFLIMQKFLGANVLSAAVLVIGITLTGYRKGARWSWYTLLVGSIIGWGSCLTFHATIGIREALMGGLISIIGTIIFIVAIVIPAKAILTK</sequence>
<keyword evidence="1" id="KW-1133">Transmembrane helix</keyword>
<dbReference type="EMBL" id="BART01004480">
    <property type="protein sequence ID" value="GAG71335.1"/>
    <property type="molecule type" value="Genomic_DNA"/>
</dbReference>
<accession>X0ZNJ5</accession>
<feature type="non-terminal residue" evidence="2">
    <location>
        <position position="1"/>
    </location>
</feature>
<organism evidence="2">
    <name type="scientific">marine sediment metagenome</name>
    <dbReference type="NCBI Taxonomy" id="412755"/>
    <lineage>
        <taxon>unclassified sequences</taxon>
        <taxon>metagenomes</taxon>
        <taxon>ecological metagenomes</taxon>
    </lineage>
</organism>
<proteinExistence type="predicted"/>
<comment type="caution">
    <text evidence="2">The sequence shown here is derived from an EMBL/GenBank/DDBJ whole genome shotgun (WGS) entry which is preliminary data.</text>
</comment>